<organism evidence="2 3">
    <name type="scientific">Meridianimarinicoccus aquatilis</name>
    <dbReference type="NCBI Taxonomy" id="2552766"/>
    <lineage>
        <taxon>Bacteria</taxon>
        <taxon>Pseudomonadati</taxon>
        <taxon>Pseudomonadota</taxon>
        <taxon>Alphaproteobacteria</taxon>
        <taxon>Rhodobacterales</taxon>
        <taxon>Paracoccaceae</taxon>
        <taxon>Meridianimarinicoccus</taxon>
    </lineage>
</organism>
<evidence type="ECO:0000259" key="1">
    <source>
        <dbReference type="Pfam" id="PF00174"/>
    </source>
</evidence>
<dbReference type="Pfam" id="PF00174">
    <property type="entry name" value="Oxidored_molyb"/>
    <property type="match status" value="1"/>
</dbReference>
<dbReference type="EMBL" id="SMZO01000011">
    <property type="protein sequence ID" value="TDL89400.1"/>
    <property type="molecule type" value="Genomic_DNA"/>
</dbReference>
<dbReference type="SUPFAM" id="SSF56524">
    <property type="entry name" value="Oxidoreductase molybdopterin-binding domain"/>
    <property type="match status" value="1"/>
</dbReference>
<comment type="caution">
    <text evidence="2">The sequence shown here is derived from an EMBL/GenBank/DDBJ whole genome shotgun (WGS) entry which is preliminary data.</text>
</comment>
<sequence length="157" mass="17284">MFGALITAQPAIAAYDFPQPKSDVILTIVPLGSDTPIKLDRVGLGGLPRDSFTTSTIWTAGVSEFEGVRISVLLDALGVRSGTIKFMAVNDYAIDIPVADLLENDPIIAEKVDGEYMSLREKGPLWLIYPYDTAAKFQTSVIYSRSIWQLDRMQVLE</sequence>
<reference evidence="2 3" key="1">
    <citation type="submission" date="2019-03" db="EMBL/GenBank/DDBJ databases">
        <title>Rhodobacteraceae bacterium SM1902, a new member of the family Rhodobacteraceae isolated from Yantai.</title>
        <authorList>
            <person name="Sun Y."/>
        </authorList>
    </citation>
    <scope>NUCLEOTIDE SEQUENCE [LARGE SCALE GENOMIC DNA]</scope>
    <source>
        <strain evidence="2 3">SM1902</strain>
    </source>
</reference>
<proteinExistence type="predicted"/>
<feature type="domain" description="Oxidoreductase molybdopterin-binding" evidence="1">
    <location>
        <begin position="58"/>
        <end position="134"/>
    </location>
</feature>
<keyword evidence="3" id="KW-1185">Reference proteome</keyword>
<dbReference type="InterPro" id="IPR036374">
    <property type="entry name" value="OxRdtase_Mopterin-bd_sf"/>
</dbReference>
<dbReference type="AlphaFoldDB" id="A0A4R6AYQ6"/>
<protein>
    <submittedName>
        <fullName evidence="2">Oxidoreductase</fullName>
    </submittedName>
</protein>
<name>A0A4R6AYQ6_9RHOB</name>
<dbReference type="Gene3D" id="3.90.420.10">
    <property type="entry name" value="Oxidoreductase, molybdopterin-binding domain"/>
    <property type="match status" value="1"/>
</dbReference>
<gene>
    <name evidence="2" type="ORF">E2L05_06500</name>
</gene>
<evidence type="ECO:0000313" key="3">
    <source>
        <dbReference type="Proteomes" id="UP000294562"/>
    </source>
</evidence>
<dbReference type="OrthoDB" id="9798763at2"/>
<accession>A0A4R6AYQ6</accession>
<evidence type="ECO:0000313" key="2">
    <source>
        <dbReference type="EMBL" id="TDL89400.1"/>
    </source>
</evidence>
<dbReference type="InterPro" id="IPR000572">
    <property type="entry name" value="OxRdtase_Mopterin-bd_dom"/>
</dbReference>
<dbReference type="Proteomes" id="UP000294562">
    <property type="component" value="Unassembled WGS sequence"/>
</dbReference>